<protein>
    <submittedName>
        <fullName evidence="3">Uncharacterized protein</fullName>
    </submittedName>
</protein>
<keyword evidence="2" id="KW-1133">Transmembrane helix</keyword>
<keyword evidence="2" id="KW-0472">Membrane</keyword>
<dbReference type="OrthoDB" id="6038472at2759"/>
<feature type="compositionally biased region" description="Basic and acidic residues" evidence="1">
    <location>
        <begin position="558"/>
        <end position="578"/>
    </location>
</feature>
<accession>A0A7M5V4K1</accession>
<evidence type="ECO:0000256" key="1">
    <source>
        <dbReference type="SAM" id="MobiDB-lite"/>
    </source>
</evidence>
<dbReference type="Proteomes" id="UP000594262">
    <property type="component" value="Unplaced"/>
</dbReference>
<feature type="region of interest" description="Disordered" evidence="1">
    <location>
        <begin position="352"/>
        <end position="383"/>
    </location>
</feature>
<reference evidence="3" key="1">
    <citation type="submission" date="2021-01" db="UniProtKB">
        <authorList>
            <consortium name="EnsemblMetazoa"/>
        </authorList>
    </citation>
    <scope>IDENTIFICATION</scope>
</reference>
<feature type="region of interest" description="Disordered" evidence="1">
    <location>
        <begin position="422"/>
        <end position="676"/>
    </location>
</feature>
<feature type="transmembrane region" description="Helical" evidence="2">
    <location>
        <begin position="295"/>
        <end position="319"/>
    </location>
</feature>
<sequence>MFFQLNYKKTMYRGIFLLVLCILSTYGNSSIKRVPIPNSLDFTETVIYDSSSNQSNITCPQNQIALLDGQKQLQCTDPKTISNCIFPLSTVPVNCKLSSINVRNTDQIWVPFNKGCFTLNNKTNTIKSSCDNLGGWIFKADFLCSDEKNDTTCFVFSFPGFVEKDLLDQTPVQTTASTTFVNATTAATTNSTLSTTFSTSNQTDSTNSSTNATVVTPSPLLTTMEPIIENSTKSIKANATAIKPLITSTTKHPMTTKITSTAKNGTVIIVTIATTIDSITTISLGNEEDDKNKGLLLYILIPTCIAVLIVLGCCLFVIFCRKRCWKRNRDSLPLLKINPGSPVDEDNIEELYATPTKKNKSKKTKQKKTSDQETPPKPIWPDYDEVGVTIEGAYEKRESANIEDIPNYGVSAKLLQADDAIKSPTKDENPYEALGRCNSFNPKSRAEREKNKEQIELKEKPTKNDPDSREMKPDMGDEVELPYVGKGKAPMQMSSFKPGSSMRKKQQRTSIRKPKRDDDTSSETHEEVTITPLPLKKNFNESLKTPELESGNLSTHSSYERLPDELDRTDSSKVDDSTKQPVENVDVAGTNELEQNESNTEEPETENVVDKTPENVNGPTEPDENSTNSTPPPKPPKSNYADIEFMKATETDKDPIIIQNGNHAPSGNYTDVIIDP</sequence>
<feature type="compositionally biased region" description="Basic and acidic residues" evidence="1">
    <location>
        <begin position="444"/>
        <end position="475"/>
    </location>
</feature>
<evidence type="ECO:0000256" key="2">
    <source>
        <dbReference type="SAM" id="Phobius"/>
    </source>
</evidence>
<feature type="compositionally biased region" description="Basic and acidic residues" evidence="1">
    <location>
        <begin position="515"/>
        <end position="528"/>
    </location>
</feature>
<dbReference type="EnsemblMetazoa" id="CLYHEMT009572.2">
    <property type="protein sequence ID" value="CLYHEMP009572.2"/>
    <property type="gene ID" value="CLYHEMG009572"/>
</dbReference>
<organism evidence="3 4">
    <name type="scientific">Clytia hemisphaerica</name>
    <dbReference type="NCBI Taxonomy" id="252671"/>
    <lineage>
        <taxon>Eukaryota</taxon>
        <taxon>Metazoa</taxon>
        <taxon>Cnidaria</taxon>
        <taxon>Hydrozoa</taxon>
        <taxon>Hydroidolina</taxon>
        <taxon>Leptothecata</taxon>
        <taxon>Obeliida</taxon>
        <taxon>Clytiidae</taxon>
        <taxon>Clytia</taxon>
    </lineage>
</organism>
<feature type="compositionally biased region" description="Basic residues" evidence="1">
    <location>
        <begin position="357"/>
        <end position="367"/>
    </location>
</feature>
<proteinExistence type="predicted"/>
<dbReference type="AlphaFoldDB" id="A0A7M5V4K1"/>
<feature type="compositionally biased region" description="Basic residues" evidence="1">
    <location>
        <begin position="502"/>
        <end position="514"/>
    </location>
</feature>
<keyword evidence="2" id="KW-0812">Transmembrane</keyword>
<evidence type="ECO:0000313" key="3">
    <source>
        <dbReference type="EnsemblMetazoa" id="CLYHEMP009572.2"/>
    </source>
</evidence>
<evidence type="ECO:0000313" key="4">
    <source>
        <dbReference type="Proteomes" id="UP000594262"/>
    </source>
</evidence>
<keyword evidence="4" id="KW-1185">Reference proteome</keyword>
<feature type="compositionally biased region" description="Basic and acidic residues" evidence="1">
    <location>
        <begin position="644"/>
        <end position="655"/>
    </location>
</feature>
<name>A0A7M5V4K1_9CNID</name>
<feature type="compositionally biased region" description="Polar residues" evidence="1">
    <location>
        <begin position="659"/>
        <end position="669"/>
    </location>
</feature>